<evidence type="ECO:0000259" key="3">
    <source>
        <dbReference type="Pfam" id="PF13439"/>
    </source>
</evidence>
<dbReference type="RefSeq" id="WP_271433989.1">
    <property type="nucleotide sequence ID" value="NZ_JAQIOY010000010.1"/>
</dbReference>
<dbReference type="EC" id="2.4.-.-" evidence="4"/>
<dbReference type="SUPFAM" id="SSF53756">
    <property type="entry name" value="UDP-Glycosyltransferase/glycogen phosphorylase"/>
    <property type="match status" value="1"/>
</dbReference>
<dbReference type="EMBL" id="JAQIOY010000010">
    <property type="protein sequence ID" value="MDA7426634.1"/>
    <property type="molecule type" value="Genomic_DNA"/>
</dbReference>
<feature type="coiled-coil region" evidence="1">
    <location>
        <begin position="337"/>
        <end position="364"/>
    </location>
</feature>
<evidence type="ECO:0000256" key="2">
    <source>
        <dbReference type="SAM" id="MobiDB-lite"/>
    </source>
</evidence>
<dbReference type="Proteomes" id="UP001210720">
    <property type="component" value="Unassembled WGS sequence"/>
</dbReference>
<keyword evidence="1" id="KW-0175">Coiled coil</keyword>
<dbReference type="InterPro" id="IPR028098">
    <property type="entry name" value="Glyco_trans_4-like_N"/>
</dbReference>
<feature type="compositionally biased region" description="Basic and acidic residues" evidence="2">
    <location>
        <begin position="484"/>
        <end position="494"/>
    </location>
</feature>
<keyword evidence="5" id="KW-1185">Reference proteome</keyword>
<dbReference type="GO" id="GO:0016757">
    <property type="term" value="F:glycosyltransferase activity"/>
    <property type="evidence" value="ECO:0007669"/>
    <property type="project" value="UniProtKB-KW"/>
</dbReference>
<protein>
    <submittedName>
        <fullName evidence="4">Glycosyltransferase</fullName>
        <ecNumber evidence="4">2.4.-.-</ecNumber>
    </submittedName>
</protein>
<dbReference type="Pfam" id="PF13439">
    <property type="entry name" value="Glyco_transf_4"/>
    <property type="match status" value="1"/>
</dbReference>
<organism evidence="4 5">
    <name type="scientific">Thalassococcus lentus</name>
    <dbReference type="NCBI Taxonomy" id="1210524"/>
    <lineage>
        <taxon>Bacteria</taxon>
        <taxon>Pseudomonadati</taxon>
        <taxon>Pseudomonadota</taxon>
        <taxon>Alphaproteobacteria</taxon>
        <taxon>Rhodobacterales</taxon>
        <taxon>Roseobacteraceae</taxon>
        <taxon>Thalassococcus</taxon>
    </lineage>
</organism>
<sequence>MKILFAQRALEDYRGSELFTFDLARALVWRGHDVCVWTPKRGAVAQLFAPNGIAVCEDLAQLPFQPDVIHGHQHLPTMAALANLPEVPAIHVWHGARPWVEQVPVSERIQFHAVCSDPMRQTLRTRADIDAEKVVQISNFVDTARFDRQRTGSGLKKALLYGQDGFSQDDLGQLQEACVHAGLSFDVIGHGYGNGVENPELVLPDYDLVFAVGRSALEAMACGCAVIPVVPGLAGTLIVPETLDHWSDLNFSPRYFRTAQHVSPGWLQEQIAGYSAEKNAQTTARIRKDWSLENAGRLYEALYERAVSKVGSALPTESFGPYMAWLAKEADALVWARAQAEAETRQLRQDLSLARDTAKAAEARVRHLLETLLLVQGGHVAADPEGASAYDVIQASGLFDAQWYLRSYPEVAEAGLDPLQHYLEWGVGEGRQPSPGFDEAAFHEANPHLQGLGLCALEHLARQMAHAGRQMATGSQGGAGPFHASEDSRMHAENELPAELASGR</sequence>
<comment type="caution">
    <text evidence="4">The sequence shown here is derived from an EMBL/GenBank/DDBJ whole genome shotgun (WGS) entry which is preliminary data.</text>
</comment>
<name>A0ABT4XXD7_9RHOB</name>
<feature type="region of interest" description="Disordered" evidence="2">
    <location>
        <begin position="467"/>
        <end position="504"/>
    </location>
</feature>
<proteinExistence type="predicted"/>
<evidence type="ECO:0000313" key="5">
    <source>
        <dbReference type="Proteomes" id="UP001210720"/>
    </source>
</evidence>
<feature type="domain" description="Glycosyltransferase subfamily 4-like N-terminal" evidence="3">
    <location>
        <begin position="14"/>
        <end position="145"/>
    </location>
</feature>
<reference evidence="4 5" key="1">
    <citation type="submission" date="2023-01" db="EMBL/GenBank/DDBJ databases">
        <title>Thalassococcus onchidii sp. nov., isolated from a marine invertebrate from the South China Sea.</title>
        <authorList>
            <person name="Xu S."/>
            <person name="Liu Z."/>
            <person name="Xu Y."/>
        </authorList>
    </citation>
    <scope>NUCLEOTIDE SEQUENCE [LARGE SCALE GENOMIC DNA]</scope>
    <source>
        <strain evidence="4 5">KCTC 32084</strain>
    </source>
</reference>
<evidence type="ECO:0000313" key="4">
    <source>
        <dbReference type="EMBL" id="MDA7426634.1"/>
    </source>
</evidence>
<accession>A0ABT4XXD7</accession>
<keyword evidence="4" id="KW-0328">Glycosyltransferase</keyword>
<evidence type="ECO:0000256" key="1">
    <source>
        <dbReference type="SAM" id="Coils"/>
    </source>
</evidence>
<dbReference type="Gene3D" id="3.40.50.2000">
    <property type="entry name" value="Glycogen Phosphorylase B"/>
    <property type="match status" value="1"/>
</dbReference>
<gene>
    <name evidence="4" type="ORF">PFY00_18010</name>
</gene>
<keyword evidence="4" id="KW-0808">Transferase</keyword>